<feature type="compositionally biased region" description="Basic and acidic residues" evidence="1">
    <location>
        <begin position="13"/>
        <end position="24"/>
    </location>
</feature>
<feature type="region of interest" description="Disordered" evidence="1">
    <location>
        <begin position="1"/>
        <end position="43"/>
    </location>
</feature>
<feature type="compositionally biased region" description="Basic residues" evidence="1">
    <location>
        <begin position="1"/>
        <end position="12"/>
    </location>
</feature>
<name>A0AAD8V8G8_9PEZI</name>
<dbReference type="AlphaFoldDB" id="A0AAD8V8G8"/>
<keyword evidence="3" id="KW-1185">Reference proteome</keyword>
<comment type="caution">
    <text evidence="2">The sequence shown here is derived from an EMBL/GenBank/DDBJ whole genome shotgun (WGS) entry which is preliminary data.</text>
</comment>
<reference evidence="2" key="1">
    <citation type="submission" date="2021-06" db="EMBL/GenBank/DDBJ databases">
        <title>Comparative genomics, transcriptomics and evolutionary studies reveal genomic signatures of adaptation to plant cell wall in hemibiotrophic fungi.</title>
        <authorList>
            <consortium name="DOE Joint Genome Institute"/>
            <person name="Baroncelli R."/>
            <person name="Diaz J.F."/>
            <person name="Benocci T."/>
            <person name="Peng M."/>
            <person name="Battaglia E."/>
            <person name="Haridas S."/>
            <person name="Andreopoulos W."/>
            <person name="Labutti K."/>
            <person name="Pangilinan J."/>
            <person name="Floch G.L."/>
            <person name="Makela M.R."/>
            <person name="Henrissat B."/>
            <person name="Grigoriev I.V."/>
            <person name="Crouch J.A."/>
            <person name="De Vries R.P."/>
            <person name="Sukno S.A."/>
            <person name="Thon M.R."/>
        </authorList>
    </citation>
    <scope>NUCLEOTIDE SEQUENCE</scope>
    <source>
        <strain evidence="2">CBS 125086</strain>
    </source>
</reference>
<evidence type="ECO:0000256" key="1">
    <source>
        <dbReference type="SAM" id="MobiDB-lite"/>
    </source>
</evidence>
<proteinExistence type="predicted"/>
<dbReference type="RefSeq" id="XP_060417751.1">
    <property type="nucleotide sequence ID" value="XM_060552698.1"/>
</dbReference>
<accession>A0AAD8V8G8</accession>
<gene>
    <name evidence="2" type="ORF">LY79DRAFT_35694</name>
</gene>
<evidence type="ECO:0000313" key="3">
    <source>
        <dbReference type="Proteomes" id="UP001230504"/>
    </source>
</evidence>
<organism evidence="2 3">
    <name type="scientific">Colletotrichum navitas</name>
    <dbReference type="NCBI Taxonomy" id="681940"/>
    <lineage>
        <taxon>Eukaryota</taxon>
        <taxon>Fungi</taxon>
        <taxon>Dikarya</taxon>
        <taxon>Ascomycota</taxon>
        <taxon>Pezizomycotina</taxon>
        <taxon>Sordariomycetes</taxon>
        <taxon>Hypocreomycetidae</taxon>
        <taxon>Glomerellales</taxon>
        <taxon>Glomerellaceae</taxon>
        <taxon>Colletotrichum</taxon>
        <taxon>Colletotrichum graminicola species complex</taxon>
    </lineage>
</organism>
<evidence type="ECO:0000313" key="2">
    <source>
        <dbReference type="EMBL" id="KAK1596914.1"/>
    </source>
</evidence>
<dbReference type="EMBL" id="JAHLJV010000010">
    <property type="protein sequence ID" value="KAK1596914.1"/>
    <property type="molecule type" value="Genomic_DNA"/>
</dbReference>
<sequence length="219" mass="23874">MLPKNRPHHDRRATRATDRNERSNARAAATDAAQNNAGNPSAGAHISAGRLSVGRGTDGVMVVQVATAYIGITLGRYRSCSRRVFPQAAAQGQTERRACELYVEGETSCRWHPSQNRESLYNSLATAGNTKGEVAHRQTRRGGAMEAYHPGNGFERKMMTIIAIIAIIVIQKSLFPGCQLIRSLGPMGTRPPRPTVSLGSRRGMPEPGIVRRRSLAYAR</sequence>
<feature type="compositionally biased region" description="Low complexity" evidence="1">
    <location>
        <begin position="25"/>
        <end position="39"/>
    </location>
</feature>
<dbReference type="GeneID" id="85436938"/>
<feature type="region of interest" description="Disordered" evidence="1">
    <location>
        <begin position="186"/>
        <end position="205"/>
    </location>
</feature>
<dbReference type="Proteomes" id="UP001230504">
    <property type="component" value="Unassembled WGS sequence"/>
</dbReference>
<protein>
    <submittedName>
        <fullName evidence="2">Uncharacterized protein</fullName>
    </submittedName>
</protein>